<dbReference type="InterPro" id="IPR036259">
    <property type="entry name" value="MFS_trans_sf"/>
</dbReference>
<sequence>MLSILEYIEENVVGGDAGFCGPYGERKVIYCDYTASGKPLRFIENYIQDYVHPFYSNTHTTTSTTSRQTTKFRNEARNIIKKCVNAKDEDVVVFTGSGTTSAIHKLIHALTLKERANENNVVFVGPFEHHSNILPWKETGAEIVRIIENEEGTVDMDILEKNLQYNMYVAFSAASNVTGILTDTVAVSELCHKYGALSFWDYASAGPYLKIDMNPTPDGYKDAVFLSPHKFVGGPGTPGLLIAKRSVFRNSVPGGCGGGSVLFVTRDTHLYLRDIEEREEGGTPAIVESIRAGMVFQLKEAVGTDNIEEREEELCRKAFQAFSKNPNLIILGDDMARRLPIFSLLVNHEDSGRIVHHNFISVLLNDLYGIQARGGCACAGPYAQDLLGLNETLAMKFTWFLEKHENDDVAGQLKEPLEIMKPGFVRLNLPYFMSDPTIDFVLNAVDMVATHGWKLLPQYRFDPQTGAWEHKQFKKDEGEALFSLHDISYNEAGMVINNSMTCRDFKGTLDEISTLEDEFIEFTDDRSQLVWFLQPNEAQFFLAAETLKFKPKPFAKTKNPFTPKQGRSPQITPASSNPSLYMFKMASDDGSNGSARTLAGSTEHGLNFASSKEAWANEEIIQTFEKKGKNSSFRKARDKGVSETVIGLIFGIYPLVIFVFSPFLGYLGASETFCGIGFSLGPALGGFLYEIGGFKLPFIVMGCSAMAALPLLMILLNKRERPRSRDSLQKSTSFFKAMRIPGIFILALCYVIIGLSFSYFDPILGPYLKKLGQCPTLIGLMFLIYSGTYALSAPIIGWSGDRMKCFRCMLLFGFTGLAVSFFLLGPSPFLNFLPANKIWLVYTVLPITGLSGGFCFVPIMPEMIRTARANGIPDNSSTHAVLSSIFGSMYNLGATMGPFISGICDEHFGFQWAMSVSIGDGAL</sequence>
<dbReference type="GO" id="GO:0016020">
    <property type="term" value="C:membrane"/>
    <property type="evidence" value="ECO:0007669"/>
    <property type="project" value="UniProtKB-SubCell"/>
</dbReference>
<keyword evidence="5" id="KW-1185">Reference proteome</keyword>
<dbReference type="Gene3D" id="1.20.1250.20">
    <property type="entry name" value="MFS general substrate transporter like domains"/>
    <property type="match status" value="2"/>
</dbReference>
<dbReference type="InterPro" id="IPR011701">
    <property type="entry name" value="MFS"/>
</dbReference>
<name>A0AAD9QXE7_ACRCE</name>
<reference evidence="4" key="1">
    <citation type="journal article" date="2023" name="G3 (Bethesda)">
        <title>Whole genome assembly and annotation of the endangered Caribbean coral Acropora cervicornis.</title>
        <authorList>
            <person name="Selwyn J.D."/>
            <person name="Vollmer S.V."/>
        </authorList>
    </citation>
    <scope>NUCLEOTIDE SEQUENCE</scope>
    <source>
        <strain evidence="4">K2</strain>
    </source>
</reference>
<evidence type="ECO:0000256" key="2">
    <source>
        <dbReference type="SAM" id="Phobius"/>
    </source>
</evidence>
<reference evidence="4" key="2">
    <citation type="journal article" date="2023" name="Science">
        <title>Genomic signatures of disease resistance in endangered staghorn corals.</title>
        <authorList>
            <person name="Vollmer S.V."/>
            <person name="Selwyn J.D."/>
            <person name="Despard B.A."/>
            <person name="Roesel C.L."/>
        </authorList>
    </citation>
    <scope>NUCLEOTIDE SEQUENCE</scope>
    <source>
        <strain evidence="4">K2</strain>
    </source>
</reference>
<keyword evidence="2" id="KW-1133">Transmembrane helix</keyword>
<dbReference type="PANTHER" id="PTHR43686:SF1">
    <property type="entry name" value="AMINOTRAN_5 DOMAIN-CONTAINING PROTEIN"/>
    <property type="match status" value="1"/>
</dbReference>
<feature type="transmembrane region" description="Helical" evidence="2">
    <location>
        <begin position="777"/>
        <end position="796"/>
    </location>
</feature>
<feature type="domain" description="Major facilitator superfamily (MFS) profile" evidence="3">
    <location>
        <begin position="742"/>
        <end position="923"/>
    </location>
</feature>
<keyword evidence="2" id="KW-0812">Transmembrane</keyword>
<evidence type="ECO:0000313" key="5">
    <source>
        <dbReference type="Proteomes" id="UP001249851"/>
    </source>
</evidence>
<proteinExistence type="predicted"/>
<dbReference type="InterPro" id="IPR015424">
    <property type="entry name" value="PyrdxlP-dep_Trfase"/>
</dbReference>
<gene>
    <name evidence="4" type="ORF">P5673_006215</name>
</gene>
<feature type="transmembrane region" description="Helical" evidence="2">
    <location>
        <begin position="698"/>
        <end position="716"/>
    </location>
</feature>
<dbReference type="Gene3D" id="3.90.1150.10">
    <property type="entry name" value="Aspartate Aminotransferase, domain 1"/>
    <property type="match status" value="1"/>
</dbReference>
<dbReference type="PANTHER" id="PTHR43686">
    <property type="entry name" value="SULFURTRANSFERASE-RELATED"/>
    <property type="match status" value="1"/>
</dbReference>
<dbReference type="InterPro" id="IPR020846">
    <property type="entry name" value="MFS_dom"/>
</dbReference>
<dbReference type="EMBL" id="JARQWQ010000010">
    <property type="protein sequence ID" value="KAK2569302.1"/>
    <property type="molecule type" value="Genomic_DNA"/>
</dbReference>
<dbReference type="SUPFAM" id="SSF103473">
    <property type="entry name" value="MFS general substrate transporter"/>
    <property type="match status" value="1"/>
</dbReference>
<dbReference type="Gene3D" id="3.40.640.10">
    <property type="entry name" value="Type I PLP-dependent aspartate aminotransferase-like (Major domain)"/>
    <property type="match status" value="1"/>
</dbReference>
<accession>A0AAD9QXE7</accession>
<dbReference type="InterPro" id="IPR015421">
    <property type="entry name" value="PyrdxlP-dep_Trfase_major"/>
</dbReference>
<dbReference type="Proteomes" id="UP001249851">
    <property type="component" value="Unassembled WGS sequence"/>
</dbReference>
<evidence type="ECO:0000256" key="1">
    <source>
        <dbReference type="ARBA" id="ARBA00004141"/>
    </source>
</evidence>
<evidence type="ECO:0000313" key="4">
    <source>
        <dbReference type="EMBL" id="KAK2569302.1"/>
    </source>
</evidence>
<dbReference type="InterPro" id="IPR000192">
    <property type="entry name" value="Aminotrans_V_dom"/>
</dbReference>
<dbReference type="InterPro" id="IPR015422">
    <property type="entry name" value="PyrdxlP-dep_Trfase_small"/>
</dbReference>
<feature type="transmembrane region" description="Helical" evidence="2">
    <location>
        <begin position="737"/>
        <end position="757"/>
    </location>
</feature>
<dbReference type="AlphaFoldDB" id="A0AAD9QXE7"/>
<feature type="transmembrane region" description="Helical" evidence="2">
    <location>
        <begin position="645"/>
        <end position="666"/>
    </location>
</feature>
<dbReference type="PROSITE" id="PS50850">
    <property type="entry name" value="MFS"/>
    <property type="match status" value="1"/>
</dbReference>
<comment type="caution">
    <text evidence="4">The sequence shown here is derived from an EMBL/GenBank/DDBJ whole genome shotgun (WGS) entry which is preliminary data.</text>
</comment>
<dbReference type="Pfam" id="PF00266">
    <property type="entry name" value="Aminotran_5"/>
    <property type="match status" value="1"/>
</dbReference>
<evidence type="ECO:0000259" key="3">
    <source>
        <dbReference type="PROSITE" id="PS50850"/>
    </source>
</evidence>
<keyword evidence="2" id="KW-0472">Membrane</keyword>
<dbReference type="SUPFAM" id="SSF53383">
    <property type="entry name" value="PLP-dependent transferases"/>
    <property type="match status" value="1"/>
</dbReference>
<dbReference type="GO" id="GO:0022857">
    <property type="term" value="F:transmembrane transporter activity"/>
    <property type="evidence" value="ECO:0007669"/>
    <property type="project" value="InterPro"/>
</dbReference>
<organism evidence="4 5">
    <name type="scientific">Acropora cervicornis</name>
    <name type="common">Staghorn coral</name>
    <dbReference type="NCBI Taxonomy" id="6130"/>
    <lineage>
        <taxon>Eukaryota</taxon>
        <taxon>Metazoa</taxon>
        <taxon>Cnidaria</taxon>
        <taxon>Anthozoa</taxon>
        <taxon>Hexacorallia</taxon>
        <taxon>Scleractinia</taxon>
        <taxon>Astrocoeniina</taxon>
        <taxon>Acroporidae</taxon>
        <taxon>Acropora</taxon>
    </lineage>
</organism>
<comment type="subcellular location">
    <subcellularLocation>
        <location evidence="1">Membrane</location>
        <topology evidence="1">Multi-pass membrane protein</topology>
    </subcellularLocation>
</comment>
<protein>
    <submittedName>
        <fullName evidence="4">MFS-type transporter SLC18B1</fullName>
    </submittedName>
</protein>
<feature type="transmembrane region" description="Helical" evidence="2">
    <location>
        <begin position="673"/>
        <end position="692"/>
    </location>
</feature>
<feature type="transmembrane region" description="Helical" evidence="2">
    <location>
        <begin position="838"/>
        <end position="859"/>
    </location>
</feature>
<feature type="transmembrane region" description="Helical" evidence="2">
    <location>
        <begin position="808"/>
        <end position="826"/>
    </location>
</feature>
<dbReference type="Pfam" id="PF07690">
    <property type="entry name" value="MFS_1"/>
    <property type="match status" value="1"/>
</dbReference>